<comment type="caution">
    <text evidence="6">The sequence shown here is derived from an EMBL/GenBank/DDBJ whole genome shotgun (WGS) entry which is preliminary data.</text>
</comment>
<accession>A0ABP5VGD3</accession>
<organism evidence="6 7">
    <name type="scientific">Actinomadura vinacea</name>
    <dbReference type="NCBI Taxonomy" id="115336"/>
    <lineage>
        <taxon>Bacteria</taxon>
        <taxon>Bacillati</taxon>
        <taxon>Actinomycetota</taxon>
        <taxon>Actinomycetes</taxon>
        <taxon>Streptosporangiales</taxon>
        <taxon>Thermomonosporaceae</taxon>
        <taxon>Actinomadura</taxon>
    </lineage>
</organism>
<dbReference type="SUPFAM" id="SSF53850">
    <property type="entry name" value="Periplasmic binding protein-like II"/>
    <property type="match status" value="1"/>
</dbReference>
<keyword evidence="7" id="KW-1185">Reference proteome</keyword>
<dbReference type="PANTHER" id="PTHR30346">
    <property type="entry name" value="TRANSCRIPTIONAL DUAL REGULATOR HCAR-RELATED"/>
    <property type="match status" value="1"/>
</dbReference>
<evidence type="ECO:0000256" key="3">
    <source>
        <dbReference type="ARBA" id="ARBA00023125"/>
    </source>
</evidence>
<dbReference type="PANTHER" id="PTHR30346:SF0">
    <property type="entry name" value="HCA OPERON TRANSCRIPTIONAL ACTIVATOR HCAR"/>
    <property type="match status" value="1"/>
</dbReference>
<evidence type="ECO:0000256" key="2">
    <source>
        <dbReference type="ARBA" id="ARBA00023015"/>
    </source>
</evidence>
<evidence type="ECO:0000313" key="7">
    <source>
        <dbReference type="Proteomes" id="UP001501231"/>
    </source>
</evidence>
<dbReference type="InterPro" id="IPR005119">
    <property type="entry name" value="LysR_subst-bd"/>
</dbReference>
<dbReference type="Gene3D" id="3.40.190.10">
    <property type="entry name" value="Periplasmic binding protein-like II"/>
    <property type="match status" value="2"/>
</dbReference>
<proteinExistence type="inferred from homology"/>
<sequence>MEFRHLRSFLALTEELHFGRAAAKLHLTQPSLSQQLQRLERKLSVTLLERTSHEVRLTPAGEVFRDHARVIVQRMDGAAQAAREAAAGRHGTVRVGYNFSAWQMILPKVLARMHERHPRITVKLSEMRSGVAQAALAAGELDLVFGHGRPTAAGLRHRRMMEVPIVALVGAGHPWARLPRVDFADLAGQRCILFAREQNPAMYDAILTAADRRGIRLDVAHHVDDLNATALVVATQPVVAFVSRHRGEHAAAGGLGSVAVPFTAPAPAVDLHVVWRPGQGPSPTRALLGCLDEMSVLQGSTGQAR</sequence>
<keyword evidence="4" id="KW-0804">Transcription</keyword>
<reference evidence="7" key="1">
    <citation type="journal article" date="2019" name="Int. J. Syst. Evol. Microbiol.">
        <title>The Global Catalogue of Microorganisms (GCM) 10K type strain sequencing project: providing services to taxonomists for standard genome sequencing and annotation.</title>
        <authorList>
            <consortium name="The Broad Institute Genomics Platform"/>
            <consortium name="The Broad Institute Genome Sequencing Center for Infectious Disease"/>
            <person name="Wu L."/>
            <person name="Ma J."/>
        </authorList>
    </citation>
    <scope>NUCLEOTIDE SEQUENCE [LARGE SCALE GENOMIC DNA]</scope>
    <source>
        <strain evidence="7">JCM 3325</strain>
    </source>
</reference>
<dbReference type="RefSeq" id="WP_344586930.1">
    <property type="nucleotide sequence ID" value="NZ_BAAARW010000002.1"/>
</dbReference>
<feature type="domain" description="HTH lysR-type" evidence="5">
    <location>
        <begin position="1"/>
        <end position="58"/>
    </location>
</feature>
<evidence type="ECO:0000256" key="1">
    <source>
        <dbReference type="ARBA" id="ARBA00009437"/>
    </source>
</evidence>
<dbReference type="InterPro" id="IPR036390">
    <property type="entry name" value="WH_DNA-bd_sf"/>
</dbReference>
<dbReference type="Proteomes" id="UP001501231">
    <property type="component" value="Unassembled WGS sequence"/>
</dbReference>
<gene>
    <name evidence="6" type="ORF">GCM10010191_07250</name>
</gene>
<comment type="similarity">
    <text evidence="1">Belongs to the LysR transcriptional regulatory family.</text>
</comment>
<dbReference type="InterPro" id="IPR000847">
    <property type="entry name" value="LysR_HTH_N"/>
</dbReference>
<dbReference type="PRINTS" id="PR00039">
    <property type="entry name" value="HTHLYSR"/>
</dbReference>
<protein>
    <submittedName>
        <fullName evidence="6">LysR family transcriptional regulator</fullName>
    </submittedName>
</protein>
<evidence type="ECO:0000313" key="6">
    <source>
        <dbReference type="EMBL" id="GAA2402343.1"/>
    </source>
</evidence>
<dbReference type="CDD" id="cd08414">
    <property type="entry name" value="PBP2_LTTR_aromatics_like"/>
    <property type="match status" value="1"/>
</dbReference>
<dbReference type="Pfam" id="PF03466">
    <property type="entry name" value="LysR_substrate"/>
    <property type="match status" value="1"/>
</dbReference>
<dbReference type="PROSITE" id="PS50931">
    <property type="entry name" value="HTH_LYSR"/>
    <property type="match status" value="1"/>
</dbReference>
<dbReference type="Gene3D" id="1.10.10.10">
    <property type="entry name" value="Winged helix-like DNA-binding domain superfamily/Winged helix DNA-binding domain"/>
    <property type="match status" value="1"/>
</dbReference>
<dbReference type="InterPro" id="IPR036388">
    <property type="entry name" value="WH-like_DNA-bd_sf"/>
</dbReference>
<keyword evidence="2" id="KW-0805">Transcription regulation</keyword>
<keyword evidence="3" id="KW-0238">DNA-binding</keyword>
<name>A0ABP5VGD3_9ACTN</name>
<dbReference type="Pfam" id="PF00126">
    <property type="entry name" value="HTH_1"/>
    <property type="match status" value="1"/>
</dbReference>
<dbReference type="SUPFAM" id="SSF46785">
    <property type="entry name" value="Winged helix' DNA-binding domain"/>
    <property type="match status" value="1"/>
</dbReference>
<evidence type="ECO:0000256" key="4">
    <source>
        <dbReference type="ARBA" id="ARBA00023163"/>
    </source>
</evidence>
<dbReference type="EMBL" id="BAAARW010000002">
    <property type="protein sequence ID" value="GAA2402343.1"/>
    <property type="molecule type" value="Genomic_DNA"/>
</dbReference>
<evidence type="ECO:0000259" key="5">
    <source>
        <dbReference type="PROSITE" id="PS50931"/>
    </source>
</evidence>